<keyword evidence="3" id="KW-1185">Reference proteome</keyword>
<sequence length="179" mass="19323">MARTMAEEYARGGESQSQSSAQPSLVPEPDLAASATPTQAHERRSNPPVISYSDPFRPSSLSDPVSFSRSSETQDRQTEREGQHGSRLQVPRRQGIAAQTPQTERMSSAVPASAGTDDEGPYAGLVRVGSSRRRRAPLAPTTGDIARLDDRTLRTLLDEAPVVQCPHCGSHFPYLPEAA</sequence>
<feature type="compositionally biased region" description="Polar residues" evidence="1">
    <location>
        <begin position="97"/>
        <end position="106"/>
    </location>
</feature>
<dbReference type="EMBL" id="PVWQ01000002">
    <property type="protein sequence ID" value="RDW90256.1"/>
    <property type="molecule type" value="Genomic_DNA"/>
</dbReference>
<feature type="region of interest" description="Disordered" evidence="1">
    <location>
        <begin position="1"/>
        <end position="142"/>
    </location>
</feature>
<feature type="compositionally biased region" description="Polar residues" evidence="1">
    <location>
        <begin position="14"/>
        <end position="23"/>
    </location>
</feature>
<proteinExistence type="predicted"/>
<gene>
    <name evidence="2" type="ORF">DSM5745_02031</name>
</gene>
<accession>A0A3D8SVD6</accession>
<evidence type="ECO:0000313" key="3">
    <source>
        <dbReference type="Proteomes" id="UP000256690"/>
    </source>
</evidence>
<reference evidence="2 3" key="1">
    <citation type="journal article" date="2018" name="IMA Fungus">
        <title>IMA Genome-F 9: Draft genome sequence of Annulohypoxylon stygium, Aspergillus mulundensis, Berkeleyomyces basicola (syn. Thielaviopsis basicola), Ceratocystis smalleyi, two Cercospora beticola strains, Coleophoma cylindrospora, Fusarium fracticaudum, Phialophora cf. hyalina, and Morchella septimelata.</title>
        <authorList>
            <person name="Wingfield B.D."/>
            <person name="Bills G.F."/>
            <person name="Dong Y."/>
            <person name="Huang W."/>
            <person name="Nel W.J."/>
            <person name="Swalarsk-Parry B.S."/>
            <person name="Vaghefi N."/>
            <person name="Wilken P.M."/>
            <person name="An Z."/>
            <person name="de Beer Z.W."/>
            <person name="De Vos L."/>
            <person name="Chen L."/>
            <person name="Duong T.A."/>
            <person name="Gao Y."/>
            <person name="Hammerbacher A."/>
            <person name="Kikkert J.R."/>
            <person name="Li Y."/>
            <person name="Li H."/>
            <person name="Li K."/>
            <person name="Li Q."/>
            <person name="Liu X."/>
            <person name="Ma X."/>
            <person name="Naidoo K."/>
            <person name="Pethybridge S.J."/>
            <person name="Sun J."/>
            <person name="Steenkamp E.T."/>
            <person name="van der Nest M.A."/>
            <person name="van Wyk S."/>
            <person name="Wingfield M.J."/>
            <person name="Xiong C."/>
            <person name="Yue Q."/>
            <person name="Zhang X."/>
        </authorList>
    </citation>
    <scope>NUCLEOTIDE SEQUENCE [LARGE SCALE GENOMIC DNA]</scope>
    <source>
        <strain evidence="2 3">DSM 5745</strain>
    </source>
</reference>
<evidence type="ECO:0000256" key="1">
    <source>
        <dbReference type="SAM" id="MobiDB-lite"/>
    </source>
</evidence>
<feature type="compositionally biased region" description="Polar residues" evidence="1">
    <location>
        <begin position="59"/>
        <end position="71"/>
    </location>
</feature>
<dbReference type="GeneID" id="38112401"/>
<dbReference type="Proteomes" id="UP000256690">
    <property type="component" value="Unassembled WGS sequence"/>
</dbReference>
<protein>
    <submittedName>
        <fullName evidence="2">Uncharacterized protein</fullName>
    </submittedName>
</protein>
<dbReference type="AlphaFoldDB" id="A0A3D8SVD6"/>
<feature type="compositionally biased region" description="Basic and acidic residues" evidence="1">
    <location>
        <begin position="72"/>
        <end position="84"/>
    </location>
</feature>
<dbReference type="RefSeq" id="XP_026607210.1">
    <property type="nucleotide sequence ID" value="XM_026744047.1"/>
</dbReference>
<organism evidence="2 3">
    <name type="scientific">Aspergillus mulundensis</name>
    <dbReference type="NCBI Taxonomy" id="1810919"/>
    <lineage>
        <taxon>Eukaryota</taxon>
        <taxon>Fungi</taxon>
        <taxon>Dikarya</taxon>
        <taxon>Ascomycota</taxon>
        <taxon>Pezizomycotina</taxon>
        <taxon>Eurotiomycetes</taxon>
        <taxon>Eurotiomycetidae</taxon>
        <taxon>Eurotiales</taxon>
        <taxon>Aspergillaceae</taxon>
        <taxon>Aspergillus</taxon>
        <taxon>Aspergillus subgen. Nidulantes</taxon>
    </lineage>
</organism>
<name>A0A3D8SVD6_9EURO</name>
<comment type="caution">
    <text evidence="2">The sequence shown here is derived from an EMBL/GenBank/DDBJ whole genome shotgun (WGS) entry which is preliminary data.</text>
</comment>
<feature type="compositionally biased region" description="Basic and acidic residues" evidence="1">
    <location>
        <begin position="1"/>
        <end position="11"/>
    </location>
</feature>
<evidence type="ECO:0000313" key="2">
    <source>
        <dbReference type="EMBL" id="RDW90256.1"/>
    </source>
</evidence>